<dbReference type="AlphaFoldDB" id="A0A1X7LHU8"/>
<dbReference type="Gene3D" id="2.60.40.10">
    <property type="entry name" value="Immunoglobulins"/>
    <property type="match status" value="1"/>
</dbReference>
<evidence type="ECO:0000259" key="1">
    <source>
        <dbReference type="Pfam" id="PF01833"/>
    </source>
</evidence>
<organism evidence="2 3">
    <name type="scientific">Marivirga sericea</name>
    <dbReference type="NCBI Taxonomy" id="1028"/>
    <lineage>
        <taxon>Bacteria</taxon>
        <taxon>Pseudomonadati</taxon>
        <taxon>Bacteroidota</taxon>
        <taxon>Cytophagia</taxon>
        <taxon>Cytophagales</taxon>
        <taxon>Marivirgaceae</taxon>
        <taxon>Marivirga</taxon>
    </lineage>
</organism>
<dbReference type="SUPFAM" id="SSF81296">
    <property type="entry name" value="E set domains"/>
    <property type="match status" value="1"/>
</dbReference>
<proteinExistence type="predicted"/>
<dbReference type="Pfam" id="PF01833">
    <property type="entry name" value="TIG"/>
    <property type="match status" value="1"/>
</dbReference>
<dbReference type="OrthoDB" id="869645at2"/>
<dbReference type="InterPro" id="IPR013783">
    <property type="entry name" value="Ig-like_fold"/>
</dbReference>
<feature type="domain" description="IPT/TIG" evidence="1">
    <location>
        <begin position="47"/>
        <end position="121"/>
    </location>
</feature>
<accession>A0A1X7LHU8</accession>
<gene>
    <name evidence="2" type="ORF">SAMN05661096_04080</name>
</gene>
<dbReference type="InterPro" id="IPR002909">
    <property type="entry name" value="IPT_dom"/>
</dbReference>
<name>A0A1X7LHU8_9BACT</name>
<dbReference type="CDD" id="cd00102">
    <property type="entry name" value="IPT"/>
    <property type="match status" value="1"/>
</dbReference>
<keyword evidence="3" id="KW-1185">Reference proteome</keyword>
<dbReference type="SUPFAM" id="SSF69318">
    <property type="entry name" value="Integrin alpha N-terminal domain"/>
    <property type="match status" value="1"/>
</dbReference>
<protein>
    <submittedName>
        <fullName evidence="2">IPT/TIG domain-containing protein</fullName>
    </submittedName>
</protein>
<reference evidence="3" key="1">
    <citation type="submission" date="2017-04" db="EMBL/GenBank/DDBJ databases">
        <authorList>
            <person name="Varghese N."/>
            <person name="Submissions S."/>
        </authorList>
    </citation>
    <scope>NUCLEOTIDE SEQUENCE [LARGE SCALE GENOMIC DNA]</scope>
    <source>
        <strain evidence="3">DSM 4125</strain>
    </source>
</reference>
<evidence type="ECO:0000313" key="3">
    <source>
        <dbReference type="Proteomes" id="UP000193804"/>
    </source>
</evidence>
<dbReference type="Proteomes" id="UP000193804">
    <property type="component" value="Unassembled WGS sequence"/>
</dbReference>
<evidence type="ECO:0000313" key="2">
    <source>
        <dbReference type="EMBL" id="SMG53421.1"/>
    </source>
</evidence>
<dbReference type="InterPro" id="IPR028994">
    <property type="entry name" value="Integrin_alpha_N"/>
</dbReference>
<dbReference type="EMBL" id="FXAW01000015">
    <property type="protein sequence ID" value="SMG53421.1"/>
    <property type="molecule type" value="Genomic_DNA"/>
</dbReference>
<dbReference type="STRING" id="1028.SAMN05661096_04080"/>
<dbReference type="InterPro" id="IPR014756">
    <property type="entry name" value="Ig_E-set"/>
</dbReference>
<dbReference type="RefSeq" id="WP_085519190.1">
    <property type="nucleotide sequence ID" value="NZ_FXAW01000015.1"/>
</dbReference>
<sequence>MESVSNTIYTGNMVSHYTAKTFGKIALRLITFCSILLLSFNGLTQSPTIASFTPTSGPIDTAVTIKGTNFDATFANNVVFFGATQATVTAGSATILTVTVPSGATHQPITVLSNGLIASSAAPFIPSFIGGVIDATSFATKEDQNTGTAPISVAIGDSDGDGKLDLDLAVANNGGANVSVFRNTSTGASTVSYAAKVDYPKGFFPLSVAIGDSDGDSKYQDYGVRIGIAANLDNLF</sequence>